<dbReference type="InterPro" id="IPR011737">
    <property type="entry name" value="CHP02206_TP0381"/>
</dbReference>
<keyword evidence="1" id="KW-0472">Membrane</keyword>
<feature type="transmembrane region" description="Helical" evidence="1">
    <location>
        <begin position="12"/>
        <end position="29"/>
    </location>
</feature>
<feature type="transmembrane region" description="Helical" evidence="1">
    <location>
        <begin position="93"/>
        <end position="110"/>
    </location>
</feature>
<dbReference type="Pfam" id="PF14808">
    <property type="entry name" value="TMEM164"/>
    <property type="match status" value="1"/>
</dbReference>
<feature type="transmembrane region" description="Helical" evidence="1">
    <location>
        <begin position="122"/>
        <end position="141"/>
    </location>
</feature>
<name>A0A917B873_9ACTN</name>
<dbReference type="AlphaFoldDB" id="A0A917B873"/>
<evidence type="ECO:0000256" key="1">
    <source>
        <dbReference type="SAM" id="Phobius"/>
    </source>
</evidence>
<evidence type="ECO:0000313" key="3">
    <source>
        <dbReference type="Proteomes" id="UP000649179"/>
    </source>
</evidence>
<organism evidence="2 3">
    <name type="scientific">Marmoricola endophyticus</name>
    <dbReference type="NCBI Taxonomy" id="2040280"/>
    <lineage>
        <taxon>Bacteria</taxon>
        <taxon>Bacillati</taxon>
        <taxon>Actinomycetota</taxon>
        <taxon>Actinomycetes</taxon>
        <taxon>Propionibacteriales</taxon>
        <taxon>Nocardioidaceae</taxon>
        <taxon>Marmoricola</taxon>
    </lineage>
</organism>
<feature type="transmembrane region" description="Helical" evidence="1">
    <location>
        <begin position="41"/>
        <end position="59"/>
    </location>
</feature>
<accession>A0A917B873</accession>
<feature type="transmembrane region" description="Helical" evidence="1">
    <location>
        <begin position="65"/>
        <end position="86"/>
    </location>
</feature>
<dbReference type="RefSeq" id="WP_229660461.1">
    <property type="nucleotide sequence ID" value="NZ_BMKQ01000001.1"/>
</dbReference>
<evidence type="ECO:0008006" key="4">
    <source>
        <dbReference type="Google" id="ProtNLM"/>
    </source>
</evidence>
<dbReference type="NCBIfam" id="TIGR02206">
    <property type="entry name" value="intg_mem_TP0381"/>
    <property type="match status" value="1"/>
</dbReference>
<keyword evidence="3" id="KW-1185">Reference proteome</keyword>
<feature type="transmembrane region" description="Helical" evidence="1">
    <location>
        <begin position="153"/>
        <end position="175"/>
    </location>
</feature>
<keyword evidence="1" id="KW-1133">Transmembrane helix</keyword>
<feature type="transmembrane region" description="Helical" evidence="1">
    <location>
        <begin position="195"/>
        <end position="216"/>
    </location>
</feature>
<reference evidence="2" key="2">
    <citation type="submission" date="2020-09" db="EMBL/GenBank/DDBJ databases">
        <authorList>
            <person name="Sun Q."/>
            <person name="Zhou Y."/>
        </authorList>
    </citation>
    <scope>NUCLEOTIDE SEQUENCE</scope>
    <source>
        <strain evidence="2">CGMCC 1.16067</strain>
    </source>
</reference>
<reference evidence="2" key="1">
    <citation type="journal article" date="2014" name="Int. J. Syst. Evol. Microbiol.">
        <title>Complete genome sequence of Corynebacterium casei LMG S-19264T (=DSM 44701T), isolated from a smear-ripened cheese.</title>
        <authorList>
            <consortium name="US DOE Joint Genome Institute (JGI-PGF)"/>
            <person name="Walter F."/>
            <person name="Albersmeier A."/>
            <person name="Kalinowski J."/>
            <person name="Ruckert C."/>
        </authorList>
    </citation>
    <scope>NUCLEOTIDE SEQUENCE</scope>
    <source>
        <strain evidence="2">CGMCC 1.16067</strain>
    </source>
</reference>
<gene>
    <name evidence="2" type="ORF">GCM10011519_00610</name>
</gene>
<dbReference type="Proteomes" id="UP000649179">
    <property type="component" value="Unassembled WGS sequence"/>
</dbReference>
<dbReference type="EMBL" id="BMKQ01000001">
    <property type="protein sequence ID" value="GGF31049.1"/>
    <property type="molecule type" value="Genomic_DNA"/>
</dbReference>
<comment type="caution">
    <text evidence="2">The sequence shown here is derived from an EMBL/GenBank/DDBJ whole genome shotgun (WGS) entry which is preliminary data.</text>
</comment>
<proteinExistence type="predicted"/>
<protein>
    <recommendedName>
        <fullName evidence="4">TIGR02206 family membrane protein</fullName>
    </recommendedName>
</protein>
<sequence length="244" mass="26965">MTRFQAFGPEHLSLIALCVVVSVAIVLVGRRTGDSVVVRRTLAVVIPVFTVPLQVAQLLPGDFGLGTSLPLQVCDLTWMLAIYALWTRRRWATTLLYFWGLTLVPQAILTPSLEQLFPDPRYFMFWGMHFLSVWAAVWLAASGRREDGPDWRGYRTSVVITLAWVAAVMVLNAVLGTNYGYFNRKPSVGTALDYLGPWPVYVVAEVAVVALAWALITLPWTGRASRTSHHAALHPAGDQSSLDA</sequence>
<keyword evidence="1" id="KW-0812">Transmembrane</keyword>
<evidence type="ECO:0000313" key="2">
    <source>
        <dbReference type="EMBL" id="GGF31049.1"/>
    </source>
</evidence>